<dbReference type="InterPro" id="IPR004408">
    <property type="entry name" value="Biotin_CoA_COase_ligase"/>
</dbReference>
<dbReference type="PANTHER" id="PTHR12835">
    <property type="entry name" value="BIOTIN PROTEIN LIGASE"/>
    <property type="match status" value="1"/>
</dbReference>
<dbReference type="EC" id="6.3.4.15" evidence="3"/>
<dbReference type="NCBIfam" id="TIGR00121">
    <property type="entry name" value="birA_ligase"/>
    <property type="match status" value="1"/>
</dbReference>
<comment type="caution">
    <text evidence="3">The sequence shown here is derived from an EMBL/GenBank/DDBJ whole genome shotgun (WGS) entry which is preliminary data.</text>
</comment>
<gene>
    <name evidence="3" type="ORF">QU605_12830</name>
</gene>
<dbReference type="Gene3D" id="3.30.930.10">
    <property type="entry name" value="Bira Bifunctional Protein, Domain 2"/>
    <property type="match status" value="1"/>
</dbReference>
<dbReference type="InterPro" id="IPR004143">
    <property type="entry name" value="BPL_LPL_catalytic"/>
</dbReference>
<evidence type="ECO:0000256" key="1">
    <source>
        <dbReference type="ARBA" id="ARBA00022598"/>
    </source>
</evidence>
<dbReference type="PROSITE" id="PS51733">
    <property type="entry name" value="BPL_LPL_CATALYTIC"/>
    <property type="match status" value="1"/>
</dbReference>
<evidence type="ECO:0000259" key="2">
    <source>
        <dbReference type="PROSITE" id="PS51733"/>
    </source>
</evidence>
<evidence type="ECO:0000313" key="4">
    <source>
        <dbReference type="Proteomes" id="UP001174839"/>
    </source>
</evidence>
<dbReference type="RefSeq" id="WP_289725728.1">
    <property type="nucleotide sequence ID" value="NZ_JAUDUY010000008.1"/>
</dbReference>
<dbReference type="Proteomes" id="UP001174839">
    <property type="component" value="Unassembled WGS sequence"/>
</dbReference>
<dbReference type="GO" id="GO:0004077">
    <property type="term" value="F:biotin--[biotin carboxyl-carrier protein] ligase activity"/>
    <property type="evidence" value="ECO:0007669"/>
    <property type="project" value="UniProtKB-EC"/>
</dbReference>
<sequence>MQLIKLDATDSTNTYLNRLSRQENLPDFTVVQANHQTAGRGQRGTLWETEGGKNLTFSVLKNFGALPARSHFMLNMTISLSVYTALEALKIPHLSLKWPNDILSGNRKLCGILIENQLQGNFIARSIVGIGLNVNQTLFAKLPGATSLKMVTKHDFDPDEVLLKVMEQLESDLSGMDVDNPRPTLEQYEAHLYLKDQLSAYRRKDGSSFKGTILGVQPDGLLKIALPDGRIESFGFKELQYPALRQD</sequence>
<proteinExistence type="predicted"/>
<dbReference type="PANTHER" id="PTHR12835:SF5">
    <property type="entry name" value="BIOTIN--PROTEIN LIGASE"/>
    <property type="match status" value="1"/>
</dbReference>
<dbReference type="EMBL" id="JAUDUY010000008">
    <property type="protein sequence ID" value="MDM9632362.1"/>
    <property type="molecule type" value="Genomic_DNA"/>
</dbReference>
<organism evidence="3 4">
    <name type="scientific">Robiginitalea aurantiaca</name>
    <dbReference type="NCBI Taxonomy" id="3056915"/>
    <lineage>
        <taxon>Bacteria</taxon>
        <taxon>Pseudomonadati</taxon>
        <taxon>Bacteroidota</taxon>
        <taxon>Flavobacteriia</taxon>
        <taxon>Flavobacteriales</taxon>
        <taxon>Flavobacteriaceae</taxon>
        <taxon>Robiginitalea</taxon>
    </lineage>
</organism>
<evidence type="ECO:0000313" key="3">
    <source>
        <dbReference type="EMBL" id="MDM9632362.1"/>
    </source>
</evidence>
<feature type="domain" description="BPL/LPL catalytic" evidence="2">
    <location>
        <begin position="1"/>
        <end position="177"/>
    </location>
</feature>
<name>A0ABT7WHH7_9FLAO</name>
<dbReference type="InterPro" id="IPR045864">
    <property type="entry name" value="aa-tRNA-synth_II/BPL/LPL"/>
</dbReference>
<keyword evidence="1 3" id="KW-0436">Ligase</keyword>
<protein>
    <submittedName>
        <fullName evidence="3">Biotin--[acetyl-CoA-carboxylase] ligase</fullName>
        <ecNumber evidence="3">6.3.4.15</ecNumber>
    </submittedName>
</protein>
<accession>A0ABT7WHH7</accession>
<dbReference type="CDD" id="cd16442">
    <property type="entry name" value="BPL"/>
    <property type="match status" value="1"/>
</dbReference>
<keyword evidence="4" id="KW-1185">Reference proteome</keyword>
<dbReference type="Pfam" id="PF03099">
    <property type="entry name" value="BPL_LplA_LipB"/>
    <property type="match status" value="1"/>
</dbReference>
<dbReference type="SUPFAM" id="SSF55681">
    <property type="entry name" value="Class II aaRS and biotin synthetases"/>
    <property type="match status" value="1"/>
</dbReference>
<reference evidence="3" key="1">
    <citation type="submission" date="2023-06" db="EMBL/GenBank/DDBJ databases">
        <title>Robiginitalea aurantiacus sp. nov. and Algoriphagus sediminis sp. nov., isolated from coastal sediment.</title>
        <authorList>
            <person name="Zhou Z.Y."/>
            <person name="An J."/>
            <person name="Jia Y.W."/>
            <person name="Du Z.J."/>
        </authorList>
    </citation>
    <scope>NUCLEOTIDE SEQUENCE</scope>
    <source>
        <strain evidence="3">M39</strain>
    </source>
</reference>